<keyword evidence="8" id="KW-1185">Reference proteome</keyword>
<sequence length="308" mass="32976">MEALCVCSVYMVVGPTLMLVNKDIMSRDGDIVFPYPFLLSSLGLVFTSALTHGLHAWGKLRLPHAEVVTRRFWVRNLLPVGACHAATLAFGNAQYLYMGVALIQFLKAFTPVVVTCFVWLLLGKKASGQVWLALALTCLGTSMTAAGALNLNLFGLLLAAGSSSTEAVRLVLTQFALQDCNFGLLEGQYFLAPAGALCLLLLSGLFEFGTIYANGDFYKFHLFPMQFCLAGSLGFGVQMLTAGVIKLTSSITLKVLSQLRNALVVLSGVLLYGEVVTTLQLVGYLLAVTGILRYSLVVAAEKKKSGGG</sequence>
<comment type="caution">
    <text evidence="7">The sequence shown here is derived from an EMBL/GenBank/DDBJ whole genome shotgun (WGS) entry which is preliminary data.</text>
</comment>
<dbReference type="InterPro" id="IPR004853">
    <property type="entry name" value="Sugar_P_trans_dom"/>
</dbReference>
<evidence type="ECO:0000256" key="3">
    <source>
        <dbReference type="ARBA" id="ARBA00022989"/>
    </source>
</evidence>
<feature type="transmembrane region" description="Helical" evidence="5">
    <location>
        <begin position="96"/>
        <end position="122"/>
    </location>
</feature>
<feature type="transmembrane region" description="Helical" evidence="5">
    <location>
        <begin position="129"/>
        <end position="149"/>
    </location>
</feature>
<dbReference type="InterPro" id="IPR050186">
    <property type="entry name" value="TPT_transporter"/>
</dbReference>
<feature type="transmembrane region" description="Helical" evidence="5">
    <location>
        <begin position="189"/>
        <end position="211"/>
    </location>
</feature>
<keyword evidence="2 5" id="KW-0812">Transmembrane</keyword>
<accession>A0ABP0QLK6</accession>
<feature type="transmembrane region" description="Helical" evidence="5">
    <location>
        <begin position="281"/>
        <end position="300"/>
    </location>
</feature>
<evidence type="ECO:0000313" key="7">
    <source>
        <dbReference type="EMBL" id="CAK9088914.1"/>
    </source>
</evidence>
<dbReference type="Pfam" id="PF03151">
    <property type="entry name" value="TPT"/>
    <property type="match status" value="1"/>
</dbReference>
<organism evidence="7 8">
    <name type="scientific">Durusdinium trenchii</name>
    <dbReference type="NCBI Taxonomy" id="1381693"/>
    <lineage>
        <taxon>Eukaryota</taxon>
        <taxon>Sar</taxon>
        <taxon>Alveolata</taxon>
        <taxon>Dinophyceae</taxon>
        <taxon>Suessiales</taxon>
        <taxon>Symbiodiniaceae</taxon>
        <taxon>Durusdinium</taxon>
    </lineage>
</organism>
<evidence type="ECO:0000313" key="8">
    <source>
        <dbReference type="Proteomes" id="UP001642464"/>
    </source>
</evidence>
<evidence type="ECO:0000256" key="4">
    <source>
        <dbReference type="ARBA" id="ARBA00023136"/>
    </source>
</evidence>
<evidence type="ECO:0000259" key="6">
    <source>
        <dbReference type="Pfam" id="PF03151"/>
    </source>
</evidence>
<evidence type="ECO:0000256" key="2">
    <source>
        <dbReference type="ARBA" id="ARBA00022692"/>
    </source>
</evidence>
<feature type="domain" description="Sugar phosphate transporter" evidence="6">
    <location>
        <begin position="5"/>
        <end position="295"/>
    </location>
</feature>
<feature type="transmembrane region" description="Helical" evidence="5">
    <location>
        <begin position="31"/>
        <end position="51"/>
    </location>
</feature>
<feature type="transmembrane region" description="Helical" evidence="5">
    <location>
        <begin position="223"/>
        <end position="247"/>
    </location>
</feature>
<reference evidence="7 8" key="1">
    <citation type="submission" date="2024-02" db="EMBL/GenBank/DDBJ databases">
        <authorList>
            <person name="Chen Y."/>
            <person name="Shah S."/>
            <person name="Dougan E. K."/>
            <person name="Thang M."/>
            <person name="Chan C."/>
        </authorList>
    </citation>
    <scope>NUCLEOTIDE SEQUENCE [LARGE SCALE GENOMIC DNA]</scope>
</reference>
<comment type="subcellular location">
    <subcellularLocation>
        <location evidence="1">Membrane</location>
        <topology evidence="1">Multi-pass membrane protein</topology>
    </subcellularLocation>
</comment>
<gene>
    <name evidence="7" type="ORF">SCF082_LOCUS41983</name>
</gene>
<evidence type="ECO:0000256" key="5">
    <source>
        <dbReference type="SAM" id="Phobius"/>
    </source>
</evidence>
<protein>
    <submittedName>
        <fullName evidence="7">Probable sugar phosphate/phosphate translocator At1g53660</fullName>
    </submittedName>
</protein>
<dbReference type="PANTHER" id="PTHR11132">
    <property type="entry name" value="SOLUTE CARRIER FAMILY 35"/>
    <property type="match status" value="1"/>
</dbReference>
<dbReference type="Proteomes" id="UP001642464">
    <property type="component" value="Unassembled WGS sequence"/>
</dbReference>
<keyword evidence="4 5" id="KW-0472">Membrane</keyword>
<dbReference type="SUPFAM" id="SSF103481">
    <property type="entry name" value="Multidrug resistance efflux transporter EmrE"/>
    <property type="match status" value="2"/>
</dbReference>
<dbReference type="InterPro" id="IPR037185">
    <property type="entry name" value="EmrE-like"/>
</dbReference>
<name>A0ABP0QLK6_9DINO</name>
<evidence type="ECO:0000256" key="1">
    <source>
        <dbReference type="ARBA" id="ARBA00004141"/>
    </source>
</evidence>
<keyword evidence="3 5" id="KW-1133">Transmembrane helix</keyword>
<proteinExistence type="predicted"/>
<dbReference type="EMBL" id="CAXAMM010039791">
    <property type="protein sequence ID" value="CAK9088914.1"/>
    <property type="molecule type" value="Genomic_DNA"/>
</dbReference>